<dbReference type="AlphaFoldDB" id="A0A1I1Z0G0"/>
<dbReference type="SUPFAM" id="SSF159594">
    <property type="entry name" value="XCC0632-like"/>
    <property type="match status" value="1"/>
</dbReference>
<dbReference type="Gene3D" id="3.40.50.10610">
    <property type="entry name" value="ABC-type transport auxiliary lipoprotein component"/>
    <property type="match status" value="1"/>
</dbReference>
<dbReference type="STRING" id="385682.SAMN05444380_108150"/>
<dbReference type="OrthoDB" id="5624722at2"/>
<evidence type="ECO:0000259" key="1">
    <source>
        <dbReference type="Pfam" id="PF03886"/>
    </source>
</evidence>
<dbReference type="InterPro" id="IPR005586">
    <property type="entry name" value="ABC_trans_aux"/>
</dbReference>
<dbReference type="EMBL" id="FONA01000008">
    <property type="protein sequence ID" value="SFE23913.1"/>
    <property type="molecule type" value="Genomic_DNA"/>
</dbReference>
<evidence type="ECO:0000313" key="2">
    <source>
        <dbReference type="EMBL" id="SFE23913.1"/>
    </source>
</evidence>
<accession>A0A1I1Z0G0</accession>
<dbReference type="Pfam" id="PF03886">
    <property type="entry name" value="ABC_trans_aux"/>
    <property type="match status" value="1"/>
</dbReference>
<dbReference type="Proteomes" id="UP000181976">
    <property type="component" value="Unassembled WGS sequence"/>
</dbReference>
<protein>
    <submittedName>
        <fullName evidence="2">ABC-type transport auxiliary lipoprotein component</fullName>
    </submittedName>
</protein>
<keyword evidence="2" id="KW-0449">Lipoprotein</keyword>
<dbReference type="eggNOG" id="COG3218">
    <property type="taxonomic scope" value="Bacteria"/>
</dbReference>
<dbReference type="InParanoid" id="A0A1I1Z0G0"/>
<proteinExistence type="predicted"/>
<dbReference type="RefSeq" id="WP_010527030.1">
    <property type="nucleotide sequence ID" value="NZ_AFSL01000026.1"/>
</dbReference>
<reference evidence="2 3" key="1">
    <citation type="submission" date="2016-10" db="EMBL/GenBank/DDBJ databases">
        <authorList>
            <person name="de Groot N.N."/>
        </authorList>
    </citation>
    <scope>NUCLEOTIDE SEQUENCE [LARGE SCALE GENOMIC DNA]</scope>
    <source>
        <strain evidence="2 3">DSM 19012</strain>
    </source>
</reference>
<evidence type="ECO:0000313" key="3">
    <source>
        <dbReference type="Proteomes" id="UP000181976"/>
    </source>
</evidence>
<sequence>MKHIFYKSLIITFLFTGCGTQKTVIKRFYTLEQTDKLNINRLNDTVQINARCEVEDVFVYPAYSTRKIVFRDASHQIRYFEDHEWAVHPSEVLTRMTIDFLSAQNLFLKVSNRFWKHTPKYHVNTTIYKMEVVPTENRKNFTAHLEINFQLTDAKTGLAIVNHFANRESELETKNLNLLAESISNLFYEELEKFATKIKDELSNREIGE</sequence>
<name>A0A1I1Z0G0_9BACT</name>
<gene>
    <name evidence="2" type="ORF">SAMN05444380_108150</name>
</gene>
<organism evidence="2 3">
    <name type="scientific">Thermophagus xiamenensis</name>
    <dbReference type="NCBI Taxonomy" id="385682"/>
    <lineage>
        <taxon>Bacteria</taxon>
        <taxon>Pseudomonadati</taxon>
        <taxon>Bacteroidota</taxon>
        <taxon>Bacteroidia</taxon>
        <taxon>Marinilabiliales</taxon>
        <taxon>Marinilabiliaceae</taxon>
        <taxon>Thermophagus</taxon>
    </lineage>
</organism>
<dbReference type="PROSITE" id="PS51257">
    <property type="entry name" value="PROKAR_LIPOPROTEIN"/>
    <property type="match status" value="1"/>
</dbReference>
<feature type="domain" description="ABC-type transport auxiliary lipoprotein component" evidence="1">
    <location>
        <begin position="50"/>
        <end position="168"/>
    </location>
</feature>
<keyword evidence="3" id="KW-1185">Reference proteome</keyword>